<evidence type="ECO:0000313" key="2">
    <source>
        <dbReference type="EMBL" id="EFO89154.1"/>
    </source>
</evidence>
<dbReference type="HOGENOM" id="CLU_121592_0_0_1"/>
<organism evidence="3">
    <name type="scientific">Caenorhabditis remanei</name>
    <name type="common">Caenorhabditis vulgaris</name>
    <dbReference type="NCBI Taxonomy" id="31234"/>
    <lineage>
        <taxon>Eukaryota</taxon>
        <taxon>Metazoa</taxon>
        <taxon>Ecdysozoa</taxon>
        <taxon>Nematoda</taxon>
        <taxon>Chromadorea</taxon>
        <taxon>Rhabditida</taxon>
        <taxon>Rhabditina</taxon>
        <taxon>Rhabditomorpha</taxon>
        <taxon>Rhabditoidea</taxon>
        <taxon>Rhabditidae</taxon>
        <taxon>Peloderinae</taxon>
        <taxon>Caenorhabditis</taxon>
    </lineage>
</organism>
<evidence type="ECO:0000256" key="1">
    <source>
        <dbReference type="SAM" id="MobiDB-lite"/>
    </source>
</evidence>
<dbReference type="AlphaFoldDB" id="E3N7S8"/>
<keyword evidence="3" id="KW-1185">Reference proteome</keyword>
<proteinExistence type="predicted"/>
<evidence type="ECO:0000313" key="3">
    <source>
        <dbReference type="Proteomes" id="UP000008281"/>
    </source>
</evidence>
<sequence>MGLRVMKNVERNSTITKNRSKKEGIPRINDKKEANKITENQMLMELAKKLVTDHPELSIEQALEIERKRAADRKRRAEEVTIDASIHLRIDQEMEEYLMMEYEEDDEKENSEVTEMEYQVNISIKLNQLELSNGDGLRDKNKIMN</sequence>
<dbReference type="EMBL" id="DS268551">
    <property type="protein sequence ID" value="EFO89154.1"/>
    <property type="molecule type" value="Genomic_DNA"/>
</dbReference>
<reference evidence="2" key="1">
    <citation type="submission" date="2007-07" db="EMBL/GenBank/DDBJ databases">
        <title>PCAP assembly of the Caenorhabditis remanei genome.</title>
        <authorList>
            <consortium name="The Caenorhabditis remanei Sequencing Consortium"/>
            <person name="Wilson R.K."/>
        </authorList>
    </citation>
    <scope>NUCLEOTIDE SEQUENCE [LARGE SCALE GENOMIC DNA]</scope>
    <source>
        <strain evidence="2">PB4641</strain>
    </source>
</reference>
<feature type="region of interest" description="Disordered" evidence="1">
    <location>
        <begin position="1"/>
        <end position="33"/>
    </location>
</feature>
<gene>
    <name evidence="2" type="ORF">CRE_17494</name>
</gene>
<name>E3N7S8_CAERE</name>
<dbReference type="Proteomes" id="UP000008281">
    <property type="component" value="Unassembled WGS sequence"/>
</dbReference>
<accession>E3N7S8</accession>
<feature type="compositionally biased region" description="Basic and acidic residues" evidence="1">
    <location>
        <begin position="21"/>
        <end position="33"/>
    </location>
</feature>
<protein>
    <submittedName>
        <fullName evidence="2">Uncharacterized protein</fullName>
    </submittedName>
</protein>